<gene>
    <name evidence="1" type="ORF">CO674_31015</name>
</gene>
<reference evidence="1 2" key="1">
    <citation type="submission" date="2017-09" db="EMBL/GenBank/DDBJ databases">
        <title>Comparative genomics of rhizobia isolated from Phaseolus vulgaris in China.</title>
        <authorList>
            <person name="Tong W."/>
        </authorList>
    </citation>
    <scope>NUCLEOTIDE SEQUENCE [LARGE SCALE GENOMIC DNA]</scope>
    <source>
        <strain evidence="1 2">FH14</strain>
    </source>
</reference>
<dbReference type="Proteomes" id="UP000219914">
    <property type="component" value="Unassembled WGS sequence"/>
</dbReference>
<name>A0ABX4JLD7_9HYPH</name>
<comment type="caution">
    <text evidence="1">The sequence shown here is derived from an EMBL/GenBank/DDBJ whole genome shotgun (WGS) entry which is preliminary data.</text>
</comment>
<keyword evidence="2" id="KW-1185">Reference proteome</keyword>
<dbReference type="EMBL" id="NWSY01000035">
    <property type="protein sequence ID" value="PDT19781.1"/>
    <property type="molecule type" value="Genomic_DNA"/>
</dbReference>
<sequence>MAQGWNFLQAFAGPSLLIRSILSRLDGEDRDISRYRVLPDSKYVEFNLKGDEWTPLAFRPSHQEAASLLEIIAREPARKRPTSRTFDRWYDEYRAEWQRNVVSQPGAQELENLISNVKDLVTPPGGRRPTTDELMRAIEEVDRKG</sequence>
<accession>A0ABX4JLD7</accession>
<evidence type="ECO:0000313" key="1">
    <source>
        <dbReference type="EMBL" id="PDT19781.1"/>
    </source>
</evidence>
<protein>
    <submittedName>
        <fullName evidence="1">Uncharacterized protein</fullName>
    </submittedName>
</protein>
<evidence type="ECO:0000313" key="2">
    <source>
        <dbReference type="Proteomes" id="UP000219914"/>
    </source>
</evidence>
<proteinExistence type="predicted"/>
<organism evidence="1 2">
    <name type="scientific">Rhizobium hidalgonense</name>
    <dbReference type="NCBI Taxonomy" id="1538159"/>
    <lineage>
        <taxon>Bacteria</taxon>
        <taxon>Pseudomonadati</taxon>
        <taxon>Pseudomonadota</taxon>
        <taxon>Alphaproteobacteria</taxon>
        <taxon>Hyphomicrobiales</taxon>
        <taxon>Rhizobiaceae</taxon>
        <taxon>Rhizobium/Agrobacterium group</taxon>
        <taxon>Rhizobium</taxon>
    </lineage>
</organism>